<dbReference type="EMBL" id="WNWW01000557">
    <property type="protein sequence ID" value="KAF3423555.1"/>
    <property type="molecule type" value="Genomic_DNA"/>
</dbReference>
<feature type="transmembrane region" description="Helical" evidence="10">
    <location>
        <begin position="717"/>
        <end position="741"/>
    </location>
</feature>
<dbReference type="Proteomes" id="UP000655588">
    <property type="component" value="Unassembled WGS sequence"/>
</dbReference>
<feature type="transmembrane region" description="Helical" evidence="10">
    <location>
        <begin position="1042"/>
        <end position="1061"/>
    </location>
</feature>
<dbReference type="InterPro" id="IPR004117">
    <property type="entry name" value="7tm6_olfct_rcpt"/>
</dbReference>
<feature type="transmembrane region" description="Helical" evidence="10">
    <location>
        <begin position="447"/>
        <end position="466"/>
    </location>
</feature>
<feature type="transmembrane region" description="Helical" evidence="10">
    <location>
        <begin position="951"/>
        <end position="971"/>
    </location>
</feature>
<comment type="caution">
    <text evidence="11">The sequence shown here is derived from an EMBL/GenBank/DDBJ whole genome shotgun (WGS) entry which is preliminary data.</text>
</comment>
<evidence type="ECO:0000313" key="12">
    <source>
        <dbReference type="Proteomes" id="UP000655588"/>
    </source>
</evidence>
<gene>
    <name evidence="11" type="ORF">E2986_13450</name>
</gene>
<sequence length="1292" mass="149893">MDWQTVEDQCFKDNKFFSQLVGIWPDQERVTKFVRRLVILVLVIIAIITEVSRIILFYSVDALLDQILYLDIGIGILIKQYNYILNEEKLKELLNNIVTDHLVKRSKEEQEILDTYSKRAMLFSFIYKVSICSSALMFILIPAVPPILNVIAPRNESRGREFIYPAYYFMDEQKYYYPILAHMISIALILAAVYTACDTNLIYIIQHGCALFTISGYRFKHAMDDVNLCDEKYNDVSMYKTYVKVRESIEAHKKAVEYVEKVNACHLYYFLIVLGFTIVAFTTTFVRVGFNSLAEIKLQTEIGIRFFTLWGFTVAQLVHLFFLTIMGQFMVNSNEEIFQTIYEAKWYNGSSKMQSLFVLVLRKCLNPPAITGGGLVPLNLDTFVQVVEDQYLRDNKFFAQLVGVWPDQKRYAKLSIRLVIFVVVTVAIITEVSRVVIFYSTDVLLDQVVYLDIAIIVLVKQYNYILNEKKLKEIISEIVADRVIERPKEELEILDTYYKKAIIFCSIYKASISSSALMFIFIPAIPPILNVIAPLNESRGREFVYPAYYFVDEQRYYYLILAHMISMALVLAAVYIACDINLIHIIHHGCALLTICGSVYFRNVFVCFSNFFPIQIVEKKKCAALKIDKTHVKTSRYRFKHAMVDANFRDEKYDILTRKTYAKVCRSIEAHKKAVEYVGKIDACYVHYFFLLLGLIIIAFTSTFVRISTMEVGSRYFIFCAFTVSQLVHLLFVMIMGQFMVNSNNEIFRTIYEAKWYNGSSRTQLLYVLVLRKCLNPPVLTGGKLIPLNLYSFVQLVGVWPRQERFAKFSMRLVILVIVTIAIITEVSRIVVFYSVDVLLDQVVYLDIGITVLVKQYNCILNEKKLNELLNEIVADRMMERPKEELKILDTYYRKAIIFSSIYKASISSSALMFISIPAIPPILNIIAPLNESRGREFVYPAYYFVDEQRYYYLILAHMVSMALVLAAVFIACDINLIYLIHHGCALLAISGYRFKHAMDDVTLFNGNYNNMLIHEAYVKVCRSIEGHKRAVEYVHKIDACYVRYFFLLLGLIIVAFTSTFVRLSTMEVGTRFFTFCGFTVAQLVHLLFLTVMGQFVENSNEEIFQTVYEAKWYNGSSKTQLLYVLVLRKCLNPPILTGGGLVPLNLYSFVQILKASFSYYTTVEDQYFSDSKFFAQLVGIWPQQERFTKFFIRLFIFVLIIVALITQVSRVIVFYSTDTLMDQLIYLTITIIIPIKQYNYILNEKKMEELLSEIVIDHLMERPKEELEILDTYYKKAIIFSFIYKGNKENK</sequence>
<feature type="transmembrane region" description="Helical" evidence="10">
    <location>
        <begin position="516"/>
        <end position="536"/>
    </location>
</feature>
<evidence type="ECO:0000256" key="5">
    <source>
        <dbReference type="ARBA" id="ARBA00022725"/>
    </source>
</evidence>
<feature type="transmembrane region" description="Helical" evidence="10">
    <location>
        <begin position="556"/>
        <end position="578"/>
    </location>
</feature>
<dbReference type="GO" id="GO:0007165">
    <property type="term" value="P:signal transduction"/>
    <property type="evidence" value="ECO:0007669"/>
    <property type="project" value="UniProtKB-KW"/>
</dbReference>
<dbReference type="Pfam" id="PF02949">
    <property type="entry name" value="7tm_6"/>
    <property type="match status" value="3"/>
</dbReference>
<keyword evidence="9" id="KW-0807">Transducer</keyword>
<feature type="transmembrane region" description="Helical" evidence="10">
    <location>
        <begin position="911"/>
        <end position="930"/>
    </location>
</feature>
<dbReference type="PANTHER" id="PTHR21137">
    <property type="entry name" value="ODORANT RECEPTOR"/>
    <property type="match status" value="1"/>
</dbReference>
<keyword evidence="2" id="KW-1003">Cell membrane</keyword>
<dbReference type="GO" id="GO:0005886">
    <property type="term" value="C:plasma membrane"/>
    <property type="evidence" value="ECO:0007669"/>
    <property type="project" value="UniProtKB-SubCell"/>
</dbReference>
<evidence type="ECO:0000313" key="11">
    <source>
        <dbReference type="EMBL" id="KAF3423555.1"/>
    </source>
</evidence>
<evidence type="ECO:0008006" key="13">
    <source>
        <dbReference type="Google" id="ProtNLM"/>
    </source>
</evidence>
<accession>A0A833RU56</accession>
<dbReference type="GO" id="GO:0005549">
    <property type="term" value="F:odorant binding"/>
    <property type="evidence" value="ECO:0007669"/>
    <property type="project" value="InterPro"/>
</dbReference>
<evidence type="ECO:0000256" key="2">
    <source>
        <dbReference type="ARBA" id="ARBA00022475"/>
    </source>
</evidence>
<dbReference type="PANTHER" id="PTHR21137:SF35">
    <property type="entry name" value="ODORANT RECEPTOR 19A-RELATED"/>
    <property type="match status" value="1"/>
</dbReference>
<protein>
    <recommendedName>
        <fullName evidence="13">Odorant receptor</fullName>
    </recommendedName>
</protein>
<feature type="transmembrane region" description="Helical" evidence="10">
    <location>
        <begin position="175"/>
        <end position="197"/>
    </location>
</feature>
<evidence type="ECO:0000256" key="9">
    <source>
        <dbReference type="ARBA" id="ARBA00023224"/>
    </source>
</evidence>
<feature type="transmembrane region" description="Helical" evidence="10">
    <location>
        <begin position="37"/>
        <end position="60"/>
    </location>
</feature>
<keyword evidence="7 10" id="KW-0472">Membrane</keyword>
<dbReference type="GO" id="GO:0004984">
    <property type="term" value="F:olfactory receptor activity"/>
    <property type="evidence" value="ECO:0007669"/>
    <property type="project" value="InterPro"/>
</dbReference>
<feature type="transmembrane region" description="Helical" evidence="10">
    <location>
        <begin position="418"/>
        <end position="441"/>
    </location>
</feature>
<evidence type="ECO:0000256" key="4">
    <source>
        <dbReference type="ARBA" id="ARBA00022692"/>
    </source>
</evidence>
<feature type="transmembrane region" description="Helical" evidence="10">
    <location>
        <begin position="685"/>
        <end position="705"/>
    </location>
</feature>
<feature type="transmembrane region" description="Helical" evidence="10">
    <location>
        <begin position="785"/>
        <end position="801"/>
    </location>
</feature>
<evidence type="ECO:0000256" key="1">
    <source>
        <dbReference type="ARBA" id="ARBA00004651"/>
    </source>
</evidence>
<feature type="transmembrane region" description="Helical" evidence="10">
    <location>
        <begin position="302"/>
        <end position="323"/>
    </location>
</feature>
<feature type="transmembrane region" description="Helical" evidence="10">
    <location>
        <begin position="590"/>
        <end position="612"/>
    </location>
</feature>
<feature type="transmembrane region" description="Helical" evidence="10">
    <location>
        <begin position="66"/>
        <end position="85"/>
    </location>
</feature>
<feature type="transmembrane region" description="Helical" evidence="10">
    <location>
        <begin position="977"/>
        <end position="995"/>
    </location>
</feature>
<keyword evidence="12" id="KW-1185">Reference proteome</keyword>
<feature type="transmembrane region" description="Helical" evidence="10">
    <location>
        <begin position="1073"/>
        <end position="1092"/>
    </location>
</feature>
<keyword evidence="6 10" id="KW-1133">Transmembrane helix</keyword>
<keyword evidence="3" id="KW-0716">Sensory transduction</keyword>
<feature type="transmembrane region" description="Helical" evidence="10">
    <location>
        <begin position="125"/>
        <end position="148"/>
    </location>
</feature>
<evidence type="ECO:0000256" key="6">
    <source>
        <dbReference type="ARBA" id="ARBA00022989"/>
    </source>
</evidence>
<evidence type="ECO:0000256" key="3">
    <source>
        <dbReference type="ARBA" id="ARBA00022606"/>
    </source>
</evidence>
<keyword evidence="8" id="KW-0675">Receptor</keyword>
<feature type="transmembrane region" description="Helical" evidence="10">
    <location>
        <begin position="267"/>
        <end position="290"/>
    </location>
</feature>
<keyword evidence="5" id="KW-0552">Olfaction</keyword>
<evidence type="ECO:0000256" key="10">
    <source>
        <dbReference type="SAM" id="Phobius"/>
    </source>
</evidence>
<keyword evidence="4 10" id="KW-0812">Transmembrane</keyword>
<evidence type="ECO:0000256" key="7">
    <source>
        <dbReference type="ARBA" id="ARBA00023136"/>
    </source>
</evidence>
<organism evidence="11 12">
    <name type="scientific">Frieseomelitta varia</name>
    <dbReference type="NCBI Taxonomy" id="561572"/>
    <lineage>
        <taxon>Eukaryota</taxon>
        <taxon>Metazoa</taxon>
        <taxon>Ecdysozoa</taxon>
        <taxon>Arthropoda</taxon>
        <taxon>Hexapoda</taxon>
        <taxon>Insecta</taxon>
        <taxon>Pterygota</taxon>
        <taxon>Neoptera</taxon>
        <taxon>Endopterygota</taxon>
        <taxon>Hymenoptera</taxon>
        <taxon>Apocrita</taxon>
        <taxon>Aculeata</taxon>
        <taxon>Apoidea</taxon>
        <taxon>Anthophila</taxon>
        <taxon>Apidae</taxon>
        <taxon>Frieseomelitta</taxon>
    </lineage>
</organism>
<feature type="transmembrane region" description="Helical" evidence="10">
    <location>
        <begin position="813"/>
        <end position="836"/>
    </location>
</feature>
<feature type="transmembrane region" description="Helical" evidence="10">
    <location>
        <begin position="1225"/>
        <end position="1243"/>
    </location>
</feature>
<evidence type="ECO:0000256" key="8">
    <source>
        <dbReference type="ARBA" id="ARBA00023170"/>
    </source>
</evidence>
<comment type="subcellular location">
    <subcellularLocation>
        <location evidence="1">Cell membrane</location>
        <topology evidence="1">Multi-pass membrane protein</topology>
    </subcellularLocation>
</comment>
<name>A0A833RU56_9HYME</name>
<reference evidence="11" key="1">
    <citation type="submission" date="2019-11" db="EMBL/GenBank/DDBJ databases">
        <title>The nuclear and mitochondrial genomes of Frieseomelitta varia - a highly eusocial stingless bee (Meliponini) with a permanently sterile worker caste.</title>
        <authorList>
            <person name="Freitas F.C.P."/>
            <person name="Lourenco A.P."/>
            <person name="Nunes F.M.F."/>
            <person name="Paschoal A.R."/>
            <person name="Abreu F.C.P."/>
            <person name="Barbin F.O."/>
            <person name="Bataglia L."/>
            <person name="Cardoso-Junior C.A.M."/>
            <person name="Cervoni M.S."/>
            <person name="Silva S.R."/>
            <person name="Dalarmi F."/>
            <person name="Del Lama M.A."/>
            <person name="Depintor T.S."/>
            <person name="Ferreira K.M."/>
            <person name="Goria P.S."/>
            <person name="Jaskot M.C."/>
            <person name="Lago D.C."/>
            <person name="Luna-Lucena D."/>
            <person name="Moda L.M."/>
            <person name="Nascimento L."/>
            <person name="Pedrino M."/>
            <person name="Rabico F.O."/>
            <person name="Sanches F.C."/>
            <person name="Santos D.E."/>
            <person name="Santos C.G."/>
            <person name="Vieira J."/>
            <person name="Lopes T.F."/>
            <person name="Barchuk A.R."/>
            <person name="Hartfelder K."/>
            <person name="Simoes Z.L.P."/>
            <person name="Bitondi M.M.G."/>
            <person name="Pinheiro D.G."/>
        </authorList>
    </citation>
    <scope>NUCLEOTIDE SEQUENCE</scope>
    <source>
        <strain evidence="11">USP_RPSP 00005682</strain>
        <tissue evidence="11">Whole individual</tissue>
    </source>
</reference>
<feature type="transmembrane region" description="Helical" evidence="10">
    <location>
        <begin position="1191"/>
        <end position="1213"/>
    </location>
</feature>
<proteinExistence type="predicted"/>